<dbReference type="PANTHER" id="PTHR10809">
    <property type="entry name" value="VESICLE-ASSOCIATED MEMBRANE PROTEIN-ASSOCIATED PROTEIN"/>
    <property type="match status" value="1"/>
</dbReference>
<reference evidence="7" key="3">
    <citation type="submission" date="2022-06" db="UniProtKB">
        <authorList>
            <consortium name="EnsemblPlants"/>
        </authorList>
    </citation>
    <scope>IDENTIFICATION</scope>
</reference>
<dbReference type="Gramene" id="TuG1812G0300000850.01.T01">
    <property type="protein sequence ID" value="TuG1812G0300000850.01.T01.cds451292"/>
    <property type="gene ID" value="TuG1812G0300000850.01"/>
</dbReference>
<evidence type="ECO:0000256" key="5">
    <source>
        <dbReference type="ARBA" id="ARBA00023136"/>
    </source>
</evidence>
<comment type="similarity">
    <text evidence="2">Belongs to the VAMP-associated protein (VAP) (TC 9.B.17) family.</text>
</comment>
<dbReference type="InterPro" id="IPR013783">
    <property type="entry name" value="Ig-like_fold"/>
</dbReference>
<keyword evidence="3" id="KW-0812">Transmembrane</keyword>
<evidence type="ECO:0000256" key="4">
    <source>
        <dbReference type="ARBA" id="ARBA00022989"/>
    </source>
</evidence>
<feature type="domain" description="MSP" evidence="6">
    <location>
        <begin position="1"/>
        <end position="121"/>
    </location>
</feature>
<keyword evidence="5" id="KW-0472">Membrane</keyword>
<dbReference type="InterPro" id="IPR008962">
    <property type="entry name" value="PapD-like_sf"/>
</dbReference>
<dbReference type="SUPFAM" id="SSF49354">
    <property type="entry name" value="PapD-like"/>
    <property type="match status" value="1"/>
</dbReference>
<reference evidence="7" key="2">
    <citation type="submission" date="2018-03" db="EMBL/GenBank/DDBJ databases">
        <title>The Triticum urartu genome reveals the dynamic nature of wheat genome evolution.</title>
        <authorList>
            <person name="Ling H."/>
            <person name="Ma B."/>
            <person name="Shi X."/>
            <person name="Liu H."/>
            <person name="Dong L."/>
            <person name="Sun H."/>
            <person name="Cao Y."/>
            <person name="Gao Q."/>
            <person name="Zheng S."/>
            <person name="Li Y."/>
            <person name="Yu Y."/>
            <person name="Du H."/>
            <person name="Qi M."/>
            <person name="Li Y."/>
            <person name="Yu H."/>
            <person name="Cui Y."/>
            <person name="Wang N."/>
            <person name="Chen C."/>
            <person name="Wu H."/>
            <person name="Zhao Y."/>
            <person name="Zhang J."/>
            <person name="Li Y."/>
            <person name="Zhou W."/>
            <person name="Zhang B."/>
            <person name="Hu W."/>
            <person name="Eijk M."/>
            <person name="Tang J."/>
            <person name="Witsenboer H."/>
            <person name="Zhao S."/>
            <person name="Li Z."/>
            <person name="Zhang A."/>
            <person name="Wang D."/>
            <person name="Liang C."/>
        </authorList>
    </citation>
    <scope>NUCLEOTIDE SEQUENCE [LARGE SCALE GENOMIC DNA]</scope>
    <source>
        <strain evidence="7">cv. G1812</strain>
    </source>
</reference>
<dbReference type="PROSITE" id="PS50202">
    <property type="entry name" value="MSP"/>
    <property type="match status" value="1"/>
</dbReference>
<dbReference type="GO" id="GO:0090158">
    <property type="term" value="P:endoplasmic reticulum membrane organization"/>
    <property type="evidence" value="ECO:0007669"/>
    <property type="project" value="TreeGrafter"/>
</dbReference>
<sequence length="122" mass="13788">MLVVEPLELRFPYDLNKKISCSLELTNETNAYKAFNIEMMSPLPYCTEPGKGVVSPRSKCSVNVTLKPHDTSPRDIQHACKFIMRSTKVDELLCSEDLTKDMFIKEDGNVVDEVNVDVVFDA</sequence>
<dbReference type="InterPro" id="IPR000535">
    <property type="entry name" value="MSP_dom"/>
</dbReference>
<dbReference type="EnsemblPlants" id="TuG1812G0300000850.01.T01">
    <property type="protein sequence ID" value="TuG1812G0300000850.01.T01.cds451292"/>
    <property type="gene ID" value="TuG1812G0300000850.01"/>
</dbReference>
<comment type="subcellular location">
    <subcellularLocation>
        <location evidence="1">Membrane</location>
        <topology evidence="1">Single-pass type IV membrane protein</topology>
    </subcellularLocation>
</comment>
<dbReference type="Gene3D" id="2.60.40.10">
    <property type="entry name" value="Immunoglobulins"/>
    <property type="match status" value="1"/>
</dbReference>
<protein>
    <recommendedName>
        <fullName evidence="6">MSP domain-containing protein</fullName>
    </recommendedName>
</protein>
<proteinExistence type="inferred from homology"/>
<name>A0A8R7TSE0_TRIUA</name>
<keyword evidence="4" id="KW-1133">Transmembrane helix</keyword>
<dbReference type="GO" id="GO:0005789">
    <property type="term" value="C:endoplasmic reticulum membrane"/>
    <property type="evidence" value="ECO:0007669"/>
    <property type="project" value="InterPro"/>
</dbReference>
<dbReference type="Proteomes" id="UP000015106">
    <property type="component" value="Chromosome 3"/>
</dbReference>
<dbReference type="AlphaFoldDB" id="A0A8R7TSE0"/>
<evidence type="ECO:0000313" key="7">
    <source>
        <dbReference type="EnsemblPlants" id="TuG1812G0300000850.01.T01.cds451292"/>
    </source>
</evidence>
<evidence type="ECO:0000259" key="6">
    <source>
        <dbReference type="PROSITE" id="PS50202"/>
    </source>
</evidence>
<evidence type="ECO:0000256" key="2">
    <source>
        <dbReference type="ARBA" id="ARBA00008932"/>
    </source>
</evidence>
<keyword evidence="8" id="KW-1185">Reference proteome</keyword>
<evidence type="ECO:0000313" key="8">
    <source>
        <dbReference type="Proteomes" id="UP000015106"/>
    </source>
</evidence>
<dbReference type="GO" id="GO:0005886">
    <property type="term" value="C:plasma membrane"/>
    <property type="evidence" value="ECO:0007669"/>
    <property type="project" value="TreeGrafter"/>
</dbReference>
<reference evidence="8" key="1">
    <citation type="journal article" date="2013" name="Nature">
        <title>Draft genome of the wheat A-genome progenitor Triticum urartu.</title>
        <authorList>
            <person name="Ling H.Q."/>
            <person name="Zhao S."/>
            <person name="Liu D."/>
            <person name="Wang J."/>
            <person name="Sun H."/>
            <person name="Zhang C."/>
            <person name="Fan H."/>
            <person name="Li D."/>
            <person name="Dong L."/>
            <person name="Tao Y."/>
            <person name="Gao C."/>
            <person name="Wu H."/>
            <person name="Li Y."/>
            <person name="Cui Y."/>
            <person name="Guo X."/>
            <person name="Zheng S."/>
            <person name="Wang B."/>
            <person name="Yu K."/>
            <person name="Liang Q."/>
            <person name="Yang W."/>
            <person name="Lou X."/>
            <person name="Chen J."/>
            <person name="Feng M."/>
            <person name="Jian J."/>
            <person name="Zhang X."/>
            <person name="Luo G."/>
            <person name="Jiang Y."/>
            <person name="Liu J."/>
            <person name="Wang Z."/>
            <person name="Sha Y."/>
            <person name="Zhang B."/>
            <person name="Wu H."/>
            <person name="Tang D."/>
            <person name="Shen Q."/>
            <person name="Xue P."/>
            <person name="Zou S."/>
            <person name="Wang X."/>
            <person name="Liu X."/>
            <person name="Wang F."/>
            <person name="Yang Y."/>
            <person name="An X."/>
            <person name="Dong Z."/>
            <person name="Zhang K."/>
            <person name="Zhang X."/>
            <person name="Luo M.C."/>
            <person name="Dvorak J."/>
            <person name="Tong Y."/>
            <person name="Wang J."/>
            <person name="Yang H."/>
            <person name="Li Z."/>
            <person name="Wang D."/>
            <person name="Zhang A."/>
            <person name="Wang J."/>
        </authorList>
    </citation>
    <scope>NUCLEOTIDE SEQUENCE</scope>
    <source>
        <strain evidence="8">cv. G1812</strain>
    </source>
</reference>
<organism evidence="7 8">
    <name type="scientific">Triticum urartu</name>
    <name type="common">Red wild einkorn</name>
    <name type="synonym">Crithodium urartu</name>
    <dbReference type="NCBI Taxonomy" id="4572"/>
    <lineage>
        <taxon>Eukaryota</taxon>
        <taxon>Viridiplantae</taxon>
        <taxon>Streptophyta</taxon>
        <taxon>Embryophyta</taxon>
        <taxon>Tracheophyta</taxon>
        <taxon>Spermatophyta</taxon>
        <taxon>Magnoliopsida</taxon>
        <taxon>Liliopsida</taxon>
        <taxon>Poales</taxon>
        <taxon>Poaceae</taxon>
        <taxon>BOP clade</taxon>
        <taxon>Pooideae</taxon>
        <taxon>Triticodae</taxon>
        <taxon>Triticeae</taxon>
        <taxon>Triticinae</taxon>
        <taxon>Triticum</taxon>
    </lineage>
</organism>
<evidence type="ECO:0000256" key="1">
    <source>
        <dbReference type="ARBA" id="ARBA00004211"/>
    </source>
</evidence>
<evidence type="ECO:0000256" key="3">
    <source>
        <dbReference type="ARBA" id="ARBA00022692"/>
    </source>
</evidence>
<accession>A0A8R7TSE0</accession>
<dbReference type="PANTHER" id="PTHR10809:SF6">
    <property type="entry name" value="AT11025P-RELATED"/>
    <property type="match status" value="1"/>
</dbReference>
<dbReference type="GO" id="GO:0061817">
    <property type="term" value="P:endoplasmic reticulum-plasma membrane tethering"/>
    <property type="evidence" value="ECO:0007669"/>
    <property type="project" value="TreeGrafter"/>
</dbReference>
<dbReference type="Pfam" id="PF00635">
    <property type="entry name" value="Motile_Sperm"/>
    <property type="match status" value="1"/>
</dbReference>
<dbReference type="InterPro" id="IPR016763">
    <property type="entry name" value="VAP"/>
</dbReference>